<dbReference type="EMBL" id="LR798279">
    <property type="protein sequence ID" value="CAB5220027.1"/>
    <property type="molecule type" value="Genomic_DNA"/>
</dbReference>
<sequence length="839" mass="89063">MPHGALKLIPGVDVNKTPALNEAAISQSQLIRFIPDRTIGGLVQKLGGWSKFYLASFSTVIRNLWAWEDTNSRSYLAVGAEGTASGGALQIISSGSVNDRTPETSTYDVVVNLSTTAGSNAVIVTDTGRYATSYDSVYIQTPISVGGIIIYGQYQCYNPGASANTYTIYAINAAGAPDNASFTTTASPITITGASGTGSVATLTYSGSYVFPVGSTITVSGMIPTGYNGTFVVTVSSAGSVSYASTATGALSTAGTISNNGAVASFATTIYSATVNVTLSDHGYVVGDTFPVIVPVSVGGVTVYGNYIVNTVLSSSVFTITTTEATSTATVFQNSGLAHYVYYRGLGPLPAGTGYGIGPYGIGGYGTGVAPPAPTPGTPITATDWTLDNWGEILIACPLNGPIYAWSPTNGQRIAVVIPQAPAVNAGAFVAMPQRQIVAWGSTSNGIQDPLLIRWCDVENFTQWVGTITNQAGSYRIPKGSKIIQCLQAGQQALIWTDLGIWAMQYVGPPYVYQFNELANGCGIIGRRAAAAVAGTVYWMGPNQFYRLSGNGVEPVRCPVWDVVFQDLDTSNLDSIRVAVNSRFGEIAWHYPTNGTKNITSIAGNGSSVTVTFSDVGTVVRGSTITISNANPTTYNGSYVVTDSSSGSATFVSTNTALYVSGGTLSASFENNAYIKYNFVLDQWDYGVNTTANPYVARSAWINESVLGPPIGAGLDKFIFQHETSPDADGSGMHSYFQTGYFVLSEADVKMFIDQVWPDMKWGYYGGYQSANIQLTFYVVDYPGQTPTAYGPYPLTQATTYITPRFRGRLVSIRIEGSNTGSWWRLGNFRYRIQQDGKY</sequence>
<name>A0A6J7WQN2_9CAUD</name>
<protein>
    <submittedName>
        <fullName evidence="1">Uncharacterized protein</fullName>
    </submittedName>
</protein>
<accession>A0A6J7WQN2</accession>
<reference evidence="1" key="1">
    <citation type="submission" date="2020-05" db="EMBL/GenBank/DDBJ databases">
        <authorList>
            <person name="Chiriac C."/>
            <person name="Salcher M."/>
            <person name="Ghai R."/>
            <person name="Kavagutti S V."/>
        </authorList>
    </citation>
    <scope>NUCLEOTIDE SEQUENCE</scope>
</reference>
<organism evidence="1">
    <name type="scientific">uncultured Caudovirales phage</name>
    <dbReference type="NCBI Taxonomy" id="2100421"/>
    <lineage>
        <taxon>Viruses</taxon>
        <taxon>Duplodnaviria</taxon>
        <taxon>Heunggongvirae</taxon>
        <taxon>Uroviricota</taxon>
        <taxon>Caudoviricetes</taxon>
        <taxon>Peduoviridae</taxon>
        <taxon>Maltschvirus</taxon>
        <taxon>Maltschvirus maltsch</taxon>
    </lineage>
</organism>
<evidence type="ECO:0000313" key="1">
    <source>
        <dbReference type="EMBL" id="CAB5220027.1"/>
    </source>
</evidence>
<gene>
    <name evidence="1" type="ORF">UFOVP231_38</name>
</gene>
<proteinExistence type="predicted"/>